<evidence type="ECO:0000313" key="1">
    <source>
        <dbReference type="EMBL" id="MBJ2175697.1"/>
    </source>
</evidence>
<reference evidence="1 2" key="1">
    <citation type="submission" date="2020-12" db="EMBL/GenBank/DDBJ databases">
        <title>Aureibaculum luteum sp. nov. and Aureibaculum flavum sp. nov., novel members of the family Flavobacteriaceae isolated from Antarctic intertidal sediments.</title>
        <authorList>
            <person name="He X."/>
            <person name="Zhang X."/>
        </authorList>
    </citation>
    <scope>NUCLEOTIDE SEQUENCE [LARGE SCALE GENOMIC DNA]</scope>
    <source>
        <strain evidence="1 2">A20</strain>
    </source>
</reference>
<dbReference type="Pfam" id="PF20325">
    <property type="entry name" value="DUF6620"/>
    <property type="match status" value="1"/>
</dbReference>
<proteinExistence type="predicted"/>
<dbReference type="Proteomes" id="UP000623301">
    <property type="component" value="Unassembled WGS sequence"/>
</dbReference>
<comment type="caution">
    <text evidence="1">The sequence shown here is derived from an EMBL/GenBank/DDBJ whole genome shotgun (WGS) entry which is preliminary data.</text>
</comment>
<keyword evidence="2" id="KW-1185">Reference proteome</keyword>
<dbReference type="RefSeq" id="WP_198842353.1">
    <property type="nucleotide sequence ID" value="NZ_JAEHFJ010000008.1"/>
</dbReference>
<gene>
    <name evidence="1" type="ORF">JBL43_15700</name>
</gene>
<protein>
    <submittedName>
        <fullName evidence="1">Uncharacterized protein</fullName>
    </submittedName>
</protein>
<organism evidence="1 2">
    <name type="scientific">Aureibaculum flavum</name>
    <dbReference type="NCBI Taxonomy" id="2795986"/>
    <lineage>
        <taxon>Bacteria</taxon>
        <taxon>Pseudomonadati</taxon>
        <taxon>Bacteroidota</taxon>
        <taxon>Flavobacteriia</taxon>
        <taxon>Flavobacteriales</taxon>
        <taxon>Flavobacteriaceae</taxon>
        <taxon>Aureibaculum</taxon>
    </lineage>
</organism>
<name>A0ABS0WUN2_9FLAO</name>
<dbReference type="InterPro" id="IPR046728">
    <property type="entry name" value="DUF6620"/>
</dbReference>
<dbReference type="EMBL" id="JAEHFJ010000008">
    <property type="protein sequence ID" value="MBJ2175697.1"/>
    <property type="molecule type" value="Genomic_DNA"/>
</dbReference>
<sequence length="199" mass="22704">MEINGVSFRDYACASANLVAGMSLEDVCKVLSLEVPVWEDTKNQWNGKMAEMSMDDMQFYGEVFTNPKQGKFANVVGGAEGPEVVLAKFPEWSDYIKMEQHMSVAHEYGIDIDLDKEYGISLTEYSQLAMHWSGYWKKYVIDVETQTSQEMINGVEFSEAQKEASRIFKLNGELTDKWENHFKEIYKNKGAGLSDDIDF</sequence>
<evidence type="ECO:0000313" key="2">
    <source>
        <dbReference type="Proteomes" id="UP000623301"/>
    </source>
</evidence>
<accession>A0ABS0WUN2</accession>